<accession>A0AC34EZI2</accession>
<organism evidence="1 2">
    <name type="scientific">Panagrolaimus sp. ES5</name>
    <dbReference type="NCBI Taxonomy" id="591445"/>
    <lineage>
        <taxon>Eukaryota</taxon>
        <taxon>Metazoa</taxon>
        <taxon>Ecdysozoa</taxon>
        <taxon>Nematoda</taxon>
        <taxon>Chromadorea</taxon>
        <taxon>Rhabditida</taxon>
        <taxon>Tylenchina</taxon>
        <taxon>Panagrolaimomorpha</taxon>
        <taxon>Panagrolaimoidea</taxon>
        <taxon>Panagrolaimidae</taxon>
        <taxon>Panagrolaimus</taxon>
    </lineage>
</organism>
<protein>
    <submittedName>
        <fullName evidence="2">Uncharacterized protein</fullName>
    </submittedName>
</protein>
<dbReference type="WBParaSite" id="ES5_v2.g10188.t1">
    <property type="protein sequence ID" value="ES5_v2.g10188.t1"/>
    <property type="gene ID" value="ES5_v2.g10188"/>
</dbReference>
<dbReference type="Proteomes" id="UP000887579">
    <property type="component" value="Unplaced"/>
</dbReference>
<reference evidence="2" key="1">
    <citation type="submission" date="2022-11" db="UniProtKB">
        <authorList>
            <consortium name="WormBaseParasite"/>
        </authorList>
    </citation>
    <scope>IDENTIFICATION</scope>
</reference>
<name>A0AC34EZI2_9BILA</name>
<sequence>MASFFKKSEKKPTFGQEYKSAVGYDDNWATICYEKKVNLTCNVVEEKCSYSLKVIENATDYRNICEVLHISSSEMVGLNMYTAV</sequence>
<proteinExistence type="predicted"/>
<evidence type="ECO:0000313" key="2">
    <source>
        <dbReference type="WBParaSite" id="ES5_v2.g10188.t1"/>
    </source>
</evidence>
<evidence type="ECO:0000313" key="1">
    <source>
        <dbReference type="Proteomes" id="UP000887579"/>
    </source>
</evidence>